<reference evidence="6" key="1">
    <citation type="journal article" date="2019" name="Int. J. Syst. Evol. Microbiol.">
        <title>The Global Catalogue of Microorganisms (GCM) 10K type strain sequencing project: providing services to taxonomists for standard genome sequencing and annotation.</title>
        <authorList>
            <consortium name="The Broad Institute Genomics Platform"/>
            <consortium name="The Broad Institute Genome Sequencing Center for Infectious Disease"/>
            <person name="Wu L."/>
            <person name="Ma J."/>
        </authorList>
    </citation>
    <scope>NUCLEOTIDE SEQUENCE [LARGE SCALE GENOMIC DNA]</scope>
    <source>
        <strain evidence="6">CGMCC 1.16326</strain>
    </source>
</reference>
<dbReference type="RefSeq" id="WP_377008122.1">
    <property type="nucleotide sequence ID" value="NZ_JBHSLV010000019.1"/>
</dbReference>
<feature type="domain" description="Baseplate J-like C-terminal" evidence="4">
    <location>
        <begin position="294"/>
        <end position="363"/>
    </location>
</feature>
<evidence type="ECO:0000259" key="2">
    <source>
        <dbReference type="Pfam" id="PF04865"/>
    </source>
</evidence>
<evidence type="ECO:0000259" key="4">
    <source>
        <dbReference type="Pfam" id="PF26079"/>
    </source>
</evidence>
<dbReference type="Pfam" id="PF04865">
    <property type="entry name" value="Baseplate_J"/>
    <property type="match status" value="1"/>
</dbReference>
<keyword evidence="6" id="KW-1185">Reference proteome</keyword>
<comment type="caution">
    <text evidence="5">The sequence shown here is derived from an EMBL/GenBank/DDBJ whole genome shotgun (WGS) entry which is preliminary data.</text>
</comment>
<dbReference type="Pfam" id="PF26079">
    <property type="entry name" value="Baseplate_J_C"/>
    <property type="match status" value="1"/>
</dbReference>
<feature type="domain" description="Baseplate protein J-like barrel" evidence="2">
    <location>
        <begin position="102"/>
        <end position="171"/>
    </location>
</feature>
<comment type="similarity">
    <text evidence="1">Belongs to the Mu gp47/PBSX XkdT family.</text>
</comment>
<dbReference type="InterPro" id="IPR052399">
    <property type="entry name" value="Phage_Baseplate_Assmbl_Protein"/>
</dbReference>
<evidence type="ECO:0000256" key="1">
    <source>
        <dbReference type="ARBA" id="ARBA00038087"/>
    </source>
</evidence>
<dbReference type="InterPro" id="IPR058531">
    <property type="entry name" value="Baseplate_J_M"/>
</dbReference>
<dbReference type="PANTHER" id="PTHR37829">
    <property type="entry name" value="PHAGE-LIKE ELEMENT PBSX PROTEIN XKDT"/>
    <property type="match status" value="1"/>
</dbReference>
<dbReference type="PANTHER" id="PTHR37829:SF3">
    <property type="entry name" value="PROTEIN JAYE-RELATED"/>
    <property type="match status" value="1"/>
</dbReference>
<dbReference type="InterPro" id="IPR006949">
    <property type="entry name" value="Barrel_Baseplate_J-like"/>
</dbReference>
<name>A0ABW0H9Y7_9HYPH</name>
<feature type="domain" description="Baseplate J-like central" evidence="3">
    <location>
        <begin position="207"/>
        <end position="279"/>
    </location>
</feature>
<dbReference type="InterPro" id="IPR058530">
    <property type="entry name" value="Baseplate_J-like_C"/>
</dbReference>
<dbReference type="Pfam" id="PF26078">
    <property type="entry name" value="Baseplate_J_M"/>
    <property type="match status" value="1"/>
</dbReference>
<evidence type="ECO:0000313" key="6">
    <source>
        <dbReference type="Proteomes" id="UP001596104"/>
    </source>
</evidence>
<dbReference type="EMBL" id="JBHSLV010000019">
    <property type="protein sequence ID" value="MFC5393163.1"/>
    <property type="molecule type" value="Genomic_DNA"/>
</dbReference>
<sequence>MPAPLPTPEELTRRAEARLEAALKRIRPDASPAAIARAVRSEKGLLAAIARAHATGLYGTHLHLSWNVRQLMPDTAEAEFLIRHAAIWGVFKRPATKAVGLARFTGTPGFPVPAGLDMRLPGGGLAVTSAGGVLDGTGNATIALEAAEGGVLGNTAGGATLPVVTVQGGLDPQAAVLDADGMAGGSEEETDESLLARVLVEIREPGHGGNKNDYRVWIQNAFAVAKVATVPLWVGPGSVGVVVAMGTAVAPAVPIPAELDAMAAHLDPLRPLTAEVHVRPVVLLSVPLQLAVFPDTVPVRAAVEGAAAAHFAAEAEIGQLFARSRLSEAISAANGEYRHYLVLPPGDVLPARDALPVLGGVTWDAPP</sequence>
<proteinExistence type="inferred from homology"/>
<evidence type="ECO:0000259" key="3">
    <source>
        <dbReference type="Pfam" id="PF26078"/>
    </source>
</evidence>
<evidence type="ECO:0000313" key="5">
    <source>
        <dbReference type="EMBL" id="MFC5393163.1"/>
    </source>
</evidence>
<dbReference type="Proteomes" id="UP001596104">
    <property type="component" value="Unassembled WGS sequence"/>
</dbReference>
<organism evidence="5 6">
    <name type="scientific">Bosea vestrisii</name>
    <dbReference type="NCBI Taxonomy" id="151416"/>
    <lineage>
        <taxon>Bacteria</taxon>
        <taxon>Pseudomonadati</taxon>
        <taxon>Pseudomonadota</taxon>
        <taxon>Alphaproteobacteria</taxon>
        <taxon>Hyphomicrobiales</taxon>
        <taxon>Boseaceae</taxon>
        <taxon>Bosea</taxon>
    </lineage>
</organism>
<gene>
    <name evidence="5" type="ORF">ACFPPC_11010</name>
</gene>
<protein>
    <submittedName>
        <fullName evidence="5">Baseplate J/gp47 family protein</fullName>
    </submittedName>
</protein>
<accession>A0ABW0H9Y7</accession>